<dbReference type="Proteomes" id="UP000233781">
    <property type="component" value="Unassembled WGS sequence"/>
</dbReference>
<dbReference type="HAMAP" id="MF_01215">
    <property type="entry name" value="OMPdecase_type2"/>
    <property type="match status" value="1"/>
</dbReference>
<dbReference type="SUPFAM" id="SSF51366">
    <property type="entry name" value="Ribulose-phoshate binding barrel"/>
    <property type="match status" value="1"/>
</dbReference>
<keyword evidence="4 7" id="KW-0665">Pyrimidine biosynthesis</keyword>
<dbReference type="UniPathway" id="UPA00070">
    <property type="reaction ID" value="UER00120"/>
</dbReference>
<sequence>MSPTPQTAAPTPFGVRLRAAIDEHGPLCAGIDPHAALLEAWGLPDTVDGLERFALTCVEAFGGAVACVKPQSAFFERFGSRGVAVLERTLEALREAGTLSLLDAKRGDIGTTMAGYAQAYLSDASPLRADALTVSPYLGYESLRPALDLAAATGRGVFVLTLTSNPEGPSVQHAVRAGRTVAAAVVDGVAADNAAARAAGELGSIGTVVGATVGSAVADLGLDLAGAGGPVLAPGLGAQGGTADGLRATFGDALALVLGNSSREVLRAGPQASALRAAARAAAEALASGVETHRG</sequence>
<dbReference type="CDD" id="cd04725">
    <property type="entry name" value="OMP_decarboxylase_like"/>
    <property type="match status" value="1"/>
</dbReference>
<dbReference type="InterPro" id="IPR001754">
    <property type="entry name" value="OMPdeCOase_dom"/>
</dbReference>
<dbReference type="PANTHER" id="PTHR43375">
    <property type="entry name" value="OROTIDINE 5'-PHOSPHATE DECARBOXYLASE"/>
    <property type="match status" value="1"/>
</dbReference>
<comment type="similarity">
    <text evidence="2 7">Belongs to the OMP decarboxylase family. Type 2 subfamily.</text>
</comment>
<dbReference type="EC" id="4.1.1.23" evidence="7"/>
<proteinExistence type="inferred from homology"/>
<keyword evidence="10" id="KW-1185">Reference proteome</keyword>
<reference evidence="9 10" key="1">
    <citation type="submission" date="2017-12" db="EMBL/GenBank/DDBJ databases">
        <title>Sequencing the genomes of 1000 Actinobacteria strains.</title>
        <authorList>
            <person name="Klenk H.-P."/>
        </authorList>
    </citation>
    <scope>NUCLEOTIDE SEQUENCE [LARGE SCALE GENOMIC DNA]</scope>
    <source>
        <strain evidence="9 10">DSM 12806</strain>
    </source>
</reference>
<keyword evidence="3 7" id="KW-0210">Decarboxylase</keyword>
<comment type="caution">
    <text evidence="9">The sequence shown here is derived from an EMBL/GenBank/DDBJ whole genome shotgun (WGS) entry which is preliminary data.</text>
</comment>
<keyword evidence="5 7" id="KW-0456">Lyase</keyword>
<dbReference type="Pfam" id="PF00215">
    <property type="entry name" value="OMPdecase"/>
    <property type="match status" value="1"/>
</dbReference>
<dbReference type="Gene3D" id="3.20.20.70">
    <property type="entry name" value="Aldolase class I"/>
    <property type="match status" value="1"/>
</dbReference>
<evidence type="ECO:0000313" key="9">
    <source>
        <dbReference type="EMBL" id="PKW28348.1"/>
    </source>
</evidence>
<dbReference type="PANTHER" id="PTHR43375:SF1">
    <property type="entry name" value="OROTIDINE 5'-PHOSPHATE DECARBOXYLASE"/>
    <property type="match status" value="1"/>
</dbReference>
<feature type="domain" description="Orotidine 5'-phosphate decarboxylase" evidence="8">
    <location>
        <begin position="26"/>
        <end position="278"/>
    </location>
</feature>
<gene>
    <name evidence="7" type="primary">pyrF</name>
    <name evidence="9" type="ORF">ATL31_3214</name>
</gene>
<dbReference type="GO" id="GO:0004590">
    <property type="term" value="F:orotidine-5'-phosphate decarboxylase activity"/>
    <property type="evidence" value="ECO:0007669"/>
    <property type="project" value="UniProtKB-UniRule"/>
</dbReference>
<evidence type="ECO:0000256" key="2">
    <source>
        <dbReference type="ARBA" id="ARBA00008847"/>
    </source>
</evidence>
<dbReference type="InterPro" id="IPR013785">
    <property type="entry name" value="Aldolase_TIM"/>
</dbReference>
<comment type="catalytic activity">
    <reaction evidence="6 7">
        <text>orotidine 5'-phosphate + H(+) = UMP + CO2</text>
        <dbReference type="Rhea" id="RHEA:11596"/>
        <dbReference type="ChEBI" id="CHEBI:15378"/>
        <dbReference type="ChEBI" id="CHEBI:16526"/>
        <dbReference type="ChEBI" id="CHEBI:57538"/>
        <dbReference type="ChEBI" id="CHEBI:57865"/>
        <dbReference type="EC" id="4.1.1.23"/>
    </reaction>
</comment>
<dbReference type="NCBIfam" id="TIGR02127">
    <property type="entry name" value="pyrF_sub2"/>
    <property type="match status" value="1"/>
</dbReference>
<evidence type="ECO:0000256" key="3">
    <source>
        <dbReference type="ARBA" id="ARBA00022793"/>
    </source>
</evidence>
<dbReference type="AlphaFoldDB" id="A0A2N3YNF1"/>
<dbReference type="OrthoDB" id="9808470at2"/>
<dbReference type="RefSeq" id="WP_101396966.1">
    <property type="nucleotide sequence ID" value="NZ_PJNE01000001.1"/>
</dbReference>
<dbReference type="EMBL" id="PJNE01000001">
    <property type="protein sequence ID" value="PKW28348.1"/>
    <property type="molecule type" value="Genomic_DNA"/>
</dbReference>
<accession>A0A2N3YNF1</accession>
<comment type="pathway">
    <text evidence="1 7">Pyrimidine metabolism; UMP biosynthesis via de novo pathway; UMP from orotate: step 2/2.</text>
</comment>
<name>A0A2N3YNF1_9MICO</name>
<protein>
    <recommendedName>
        <fullName evidence="7">Orotidine 5'-phosphate decarboxylase</fullName>
        <ecNumber evidence="7">4.1.1.23</ecNumber>
    </recommendedName>
    <alternativeName>
        <fullName evidence="7">OMP decarboxylase</fullName>
        <shortName evidence="7">OMPDCase</shortName>
        <shortName evidence="7">OMPdecase</shortName>
    </alternativeName>
</protein>
<evidence type="ECO:0000256" key="7">
    <source>
        <dbReference type="HAMAP-Rule" id="MF_01215"/>
    </source>
</evidence>
<evidence type="ECO:0000259" key="8">
    <source>
        <dbReference type="SMART" id="SM00934"/>
    </source>
</evidence>
<evidence type="ECO:0000256" key="6">
    <source>
        <dbReference type="ARBA" id="ARBA00049157"/>
    </source>
</evidence>
<evidence type="ECO:0000256" key="1">
    <source>
        <dbReference type="ARBA" id="ARBA00004861"/>
    </source>
</evidence>
<feature type="active site" description="Proton donor" evidence="7">
    <location>
        <position position="105"/>
    </location>
</feature>
<dbReference type="GO" id="GO:0006207">
    <property type="term" value="P:'de novo' pyrimidine nucleobase biosynthetic process"/>
    <property type="evidence" value="ECO:0007669"/>
    <property type="project" value="InterPro"/>
</dbReference>
<evidence type="ECO:0000256" key="5">
    <source>
        <dbReference type="ARBA" id="ARBA00023239"/>
    </source>
</evidence>
<evidence type="ECO:0000256" key="4">
    <source>
        <dbReference type="ARBA" id="ARBA00022975"/>
    </source>
</evidence>
<dbReference type="SMART" id="SM00934">
    <property type="entry name" value="OMPdecase"/>
    <property type="match status" value="1"/>
</dbReference>
<organism evidence="9 10">
    <name type="scientific">Phycicoccus duodecadis</name>
    <dbReference type="NCBI Taxonomy" id="173053"/>
    <lineage>
        <taxon>Bacteria</taxon>
        <taxon>Bacillati</taxon>
        <taxon>Actinomycetota</taxon>
        <taxon>Actinomycetes</taxon>
        <taxon>Micrococcales</taxon>
        <taxon>Intrasporangiaceae</taxon>
        <taxon>Phycicoccus</taxon>
    </lineage>
</organism>
<dbReference type="InterPro" id="IPR011995">
    <property type="entry name" value="OMPdecase_type-2"/>
</dbReference>
<evidence type="ECO:0000313" key="10">
    <source>
        <dbReference type="Proteomes" id="UP000233781"/>
    </source>
</evidence>
<dbReference type="GO" id="GO:0044205">
    <property type="term" value="P:'de novo' UMP biosynthetic process"/>
    <property type="evidence" value="ECO:0007669"/>
    <property type="project" value="UniProtKB-UniRule"/>
</dbReference>
<dbReference type="InterPro" id="IPR011060">
    <property type="entry name" value="RibuloseP-bd_barrel"/>
</dbReference>